<organism evidence="2 3">
    <name type="scientific">Elysia crispata</name>
    <name type="common">lettuce slug</name>
    <dbReference type="NCBI Taxonomy" id="231223"/>
    <lineage>
        <taxon>Eukaryota</taxon>
        <taxon>Metazoa</taxon>
        <taxon>Spiralia</taxon>
        <taxon>Lophotrochozoa</taxon>
        <taxon>Mollusca</taxon>
        <taxon>Gastropoda</taxon>
        <taxon>Heterobranchia</taxon>
        <taxon>Euthyneura</taxon>
        <taxon>Panpulmonata</taxon>
        <taxon>Sacoglossa</taxon>
        <taxon>Placobranchoidea</taxon>
        <taxon>Plakobranchidae</taxon>
        <taxon>Elysia</taxon>
    </lineage>
</organism>
<dbReference type="Proteomes" id="UP001283361">
    <property type="component" value="Unassembled WGS sequence"/>
</dbReference>
<dbReference type="Gene3D" id="3.40.50.880">
    <property type="match status" value="1"/>
</dbReference>
<dbReference type="SUPFAM" id="SSF52317">
    <property type="entry name" value="Class I glutamine amidotransferase-like"/>
    <property type="match status" value="1"/>
</dbReference>
<accession>A0AAE1E8N9</accession>
<evidence type="ECO:0000256" key="1">
    <source>
        <dbReference type="SAM" id="SignalP"/>
    </source>
</evidence>
<feature type="signal peptide" evidence="1">
    <location>
        <begin position="1"/>
        <end position="26"/>
    </location>
</feature>
<evidence type="ECO:0000313" key="2">
    <source>
        <dbReference type="EMBL" id="KAK3796963.1"/>
    </source>
</evidence>
<gene>
    <name evidence="2" type="ORF">RRG08_007454</name>
</gene>
<keyword evidence="3" id="KW-1185">Reference proteome</keyword>
<dbReference type="AlphaFoldDB" id="A0AAE1E8N9"/>
<feature type="chain" id="PRO_5041906846" evidence="1">
    <location>
        <begin position="27"/>
        <end position="90"/>
    </location>
</feature>
<protein>
    <submittedName>
        <fullName evidence="2">Uncharacterized protein</fullName>
    </submittedName>
</protein>
<name>A0AAE1E8N9_9GAST</name>
<keyword evidence="1" id="KW-0732">Signal</keyword>
<proteinExistence type="predicted"/>
<dbReference type="InterPro" id="IPR029062">
    <property type="entry name" value="Class_I_gatase-like"/>
</dbReference>
<reference evidence="2" key="1">
    <citation type="journal article" date="2023" name="G3 (Bethesda)">
        <title>A reference genome for the long-term kleptoplast-retaining sea slug Elysia crispata morphotype clarki.</title>
        <authorList>
            <person name="Eastman K.E."/>
            <person name="Pendleton A.L."/>
            <person name="Shaikh M.A."/>
            <person name="Suttiyut T."/>
            <person name="Ogas R."/>
            <person name="Tomko P."/>
            <person name="Gavelis G."/>
            <person name="Widhalm J.R."/>
            <person name="Wisecaver J.H."/>
        </authorList>
    </citation>
    <scope>NUCLEOTIDE SEQUENCE</scope>
    <source>
        <strain evidence="2">ECLA1</strain>
    </source>
</reference>
<dbReference type="EMBL" id="JAWDGP010000821">
    <property type="protein sequence ID" value="KAK3796963.1"/>
    <property type="molecule type" value="Genomic_DNA"/>
</dbReference>
<sequence length="90" mass="9920">MMSSLTLQPRSLTTEALWLLFATVQAGFVPVQINNDQPIVKGRKITAFSNAEEDAIQLSSSMPFMLETKLKEQGGQFTAAPLWEKHVVVG</sequence>
<comment type="caution">
    <text evidence="2">The sequence shown here is derived from an EMBL/GenBank/DDBJ whole genome shotgun (WGS) entry which is preliminary data.</text>
</comment>
<evidence type="ECO:0000313" key="3">
    <source>
        <dbReference type="Proteomes" id="UP001283361"/>
    </source>
</evidence>